<evidence type="ECO:0000256" key="1">
    <source>
        <dbReference type="SAM" id="Phobius"/>
    </source>
</evidence>
<keyword evidence="1" id="KW-0472">Membrane</keyword>
<keyword evidence="1" id="KW-0812">Transmembrane</keyword>
<dbReference type="STRING" id="246191.SAMN05660337_0279"/>
<dbReference type="RefSeq" id="WP_092157504.1">
    <property type="nucleotide sequence ID" value="NZ_FNGA01000001.1"/>
</dbReference>
<keyword evidence="1" id="KW-1133">Transmembrane helix</keyword>
<sequence length="104" mass="12162">MDNFTDLKNSRFDILKRLLRTIVCMVAFELVRLLLQAVVLFQYAYLLILGKSSAPLRRFGNRLSTYTYQLLRYATLNDNMKPFPFSDLPETTRCEPSVSRIDFS</sequence>
<accession>A0A1G9BGX9</accession>
<reference evidence="3" key="1">
    <citation type="submission" date="2016-10" db="EMBL/GenBank/DDBJ databases">
        <authorList>
            <person name="Varghese N."/>
            <person name="Submissions S."/>
        </authorList>
    </citation>
    <scope>NUCLEOTIDE SEQUENCE [LARGE SCALE GENOMIC DNA]</scope>
    <source>
        <strain evidence="3">DSM 16995</strain>
    </source>
</reference>
<evidence type="ECO:0000313" key="3">
    <source>
        <dbReference type="Proteomes" id="UP000199053"/>
    </source>
</evidence>
<dbReference type="EMBL" id="FNGA01000001">
    <property type="protein sequence ID" value="SDK38344.1"/>
    <property type="molecule type" value="Genomic_DNA"/>
</dbReference>
<evidence type="ECO:0000313" key="2">
    <source>
        <dbReference type="EMBL" id="SDK38344.1"/>
    </source>
</evidence>
<evidence type="ECO:0008006" key="4">
    <source>
        <dbReference type="Google" id="ProtNLM"/>
    </source>
</evidence>
<protein>
    <recommendedName>
        <fullName evidence="4">Glucose-1-phosphate thymidylyltransferase</fullName>
    </recommendedName>
</protein>
<organism evidence="2 3">
    <name type="scientific">Maridesulfovibrio ferrireducens</name>
    <dbReference type="NCBI Taxonomy" id="246191"/>
    <lineage>
        <taxon>Bacteria</taxon>
        <taxon>Pseudomonadati</taxon>
        <taxon>Thermodesulfobacteriota</taxon>
        <taxon>Desulfovibrionia</taxon>
        <taxon>Desulfovibrionales</taxon>
        <taxon>Desulfovibrionaceae</taxon>
        <taxon>Maridesulfovibrio</taxon>
    </lineage>
</organism>
<feature type="transmembrane region" description="Helical" evidence="1">
    <location>
        <begin position="20"/>
        <end position="48"/>
    </location>
</feature>
<keyword evidence="3" id="KW-1185">Reference proteome</keyword>
<dbReference type="Proteomes" id="UP000199053">
    <property type="component" value="Unassembled WGS sequence"/>
</dbReference>
<dbReference type="OrthoDB" id="5458236at2"/>
<dbReference type="AlphaFoldDB" id="A0A1G9BGX9"/>
<proteinExistence type="predicted"/>
<name>A0A1G9BGX9_9BACT</name>
<dbReference type="Pfam" id="PF14333">
    <property type="entry name" value="DUF4389"/>
    <property type="match status" value="1"/>
</dbReference>
<gene>
    <name evidence="2" type="ORF">SAMN05660337_0279</name>
</gene>
<dbReference type="InterPro" id="IPR025498">
    <property type="entry name" value="DUF4389"/>
</dbReference>